<reference evidence="1 2" key="1">
    <citation type="submission" date="2017-06" db="EMBL/GenBank/DDBJ databases">
        <authorList>
            <consortium name="Pathogen Informatics"/>
        </authorList>
    </citation>
    <scope>NUCLEOTIDE SEQUENCE [LARGE SCALE GENOMIC DNA]</scope>
    <source>
        <strain evidence="1 2">NCTC12149</strain>
    </source>
</reference>
<dbReference type="Proteomes" id="UP000215355">
    <property type="component" value="Chromosome 1"/>
</dbReference>
<dbReference type="KEGG" id="smiz:4412673_00233"/>
<accession>A0AAJ4X8N2</accession>
<protein>
    <submittedName>
        <fullName evidence="1">Uncharacterized protein</fullName>
    </submittedName>
</protein>
<organism evidence="1 2">
    <name type="scientific">Sphingobacterium mizutaii</name>
    <dbReference type="NCBI Taxonomy" id="1010"/>
    <lineage>
        <taxon>Bacteria</taxon>
        <taxon>Pseudomonadati</taxon>
        <taxon>Bacteroidota</taxon>
        <taxon>Sphingobacteriia</taxon>
        <taxon>Sphingobacteriales</taxon>
        <taxon>Sphingobacteriaceae</taxon>
        <taxon>Sphingobacterium</taxon>
    </lineage>
</organism>
<evidence type="ECO:0000313" key="2">
    <source>
        <dbReference type="Proteomes" id="UP000215355"/>
    </source>
</evidence>
<proteinExistence type="predicted"/>
<gene>
    <name evidence="1" type="ORF">SAMEA4412673_00233</name>
</gene>
<dbReference type="EMBL" id="LT906468">
    <property type="protein sequence ID" value="SNV37653.1"/>
    <property type="molecule type" value="Genomic_DNA"/>
</dbReference>
<sequence length="37" mass="4288">MENFKTAEELGLEKGYYLLLLAILEENGQERGSKEDR</sequence>
<evidence type="ECO:0000313" key="1">
    <source>
        <dbReference type="EMBL" id="SNV37653.1"/>
    </source>
</evidence>
<name>A0AAJ4X8N2_9SPHI</name>
<dbReference type="AlphaFoldDB" id="A0AAJ4X8N2"/>